<evidence type="ECO:0000256" key="3">
    <source>
        <dbReference type="ARBA" id="ARBA00012438"/>
    </source>
</evidence>
<dbReference type="PANTHER" id="PTHR45339">
    <property type="entry name" value="HYBRID SIGNAL TRANSDUCTION HISTIDINE KINASE J"/>
    <property type="match status" value="1"/>
</dbReference>
<dbReference type="FunFam" id="1.10.287.130:FF:000038">
    <property type="entry name" value="Sensory transduction histidine kinase"/>
    <property type="match status" value="1"/>
</dbReference>
<dbReference type="InterPro" id="IPR003594">
    <property type="entry name" value="HATPase_dom"/>
</dbReference>
<dbReference type="CDD" id="cd17546">
    <property type="entry name" value="REC_hyHK_CKI1_RcsC-like"/>
    <property type="match status" value="1"/>
</dbReference>
<dbReference type="EC" id="2.7.13.3" evidence="3"/>
<sequence>MLHIILSAFASFFKKQKSLYHKITVALVLLVSLVSITVNLINYIYSSHEAETVYKSKLIDYTVYLSDSLEWPLWNMDDNLIEKVGSAFVSNPEIVLLTIRDDQNRVIYNRQKPNVKSVNRELSIDHKGQHIGSIKIGLSLDVYEDRDRQLLLVSVASIILLIVVILGALRWILLKLLRKPLDELVLATGNIVEGKYLQIELPQTYVEFAPILSGFKTMSDAIASRESSLRQINEKLCAEISERKQAEEELMSYKNHLEELVGIRTADLENAKREAEVANQSKSTFLANMSHEIRTPMNSIIGFSHLLLRQVKQPDQKDKLDKIVKSGKHLLGIINDILDLSKIEADRLTLEETIFLVPEIIDHVHSMMTERIDSKALTLVEEIDPHLDSLPLVGDSLRLGQILVNFIGNAVKFTDHGSITLRAKVVSEEKERVMLRFEVQDTGIGIDETQRDKLFDAFEQAETSTTRKYGGTGLGLTISKRLAQLMGGEIGVDSKLGQGSTFWFTASLNRGRADDLQRGHAVVPGGKIRSGARILLVEDNEINQEVAKEILEGFGLVVEIANHGLDALQKVNVGHYDLILMDLQMPVMDGLEATLRIRQLPACQDIPILAMTANAFEEDRRRCEEAGMNGFVSKPVEPEHMLASLAHWITEVESSGRQSAQQAPRQLNQARVENSFDIKKHIDTESGLKYFGGKVSSYHRVLGKFAKSHRLDAARLKAAMECGERESAERIAHSLKGISATLGIEGIRRVALDLEHKIQQGEGNTELDDDIAALQLALDDACNEIEALLPTSDAPHA</sequence>
<keyword evidence="8" id="KW-0067">ATP-binding</keyword>
<dbReference type="InterPro" id="IPR036641">
    <property type="entry name" value="HPT_dom_sf"/>
</dbReference>
<dbReference type="InterPro" id="IPR008207">
    <property type="entry name" value="Sig_transdc_His_kin_Hpt_dom"/>
</dbReference>
<evidence type="ECO:0000259" key="15">
    <source>
        <dbReference type="PROSITE" id="PS50109"/>
    </source>
</evidence>
<keyword evidence="6" id="KW-0547">Nucleotide-binding</keyword>
<dbReference type="InterPro" id="IPR036097">
    <property type="entry name" value="HisK_dim/P_sf"/>
</dbReference>
<dbReference type="SUPFAM" id="SSF55874">
    <property type="entry name" value="ATPase domain of HSP90 chaperone/DNA topoisomerase II/histidine kinase"/>
    <property type="match status" value="1"/>
</dbReference>
<feature type="domain" description="Histidine kinase" evidence="15">
    <location>
        <begin position="288"/>
        <end position="510"/>
    </location>
</feature>
<evidence type="ECO:0000313" key="19">
    <source>
        <dbReference type="Proteomes" id="UP000249396"/>
    </source>
</evidence>
<dbReference type="GO" id="GO:0000155">
    <property type="term" value="F:phosphorelay sensor kinase activity"/>
    <property type="evidence" value="ECO:0007669"/>
    <property type="project" value="InterPro"/>
</dbReference>
<dbReference type="Pfam" id="PF01627">
    <property type="entry name" value="Hpt"/>
    <property type="match status" value="1"/>
</dbReference>
<dbReference type="Proteomes" id="UP000249396">
    <property type="component" value="Unassembled WGS sequence"/>
</dbReference>
<dbReference type="AlphaFoldDB" id="A0A2W4Q9E4"/>
<gene>
    <name evidence="18" type="ORF">DM484_30695</name>
</gene>
<reference evidence="18 19" key="1">
    <citation type="journal article" date="2018" name="Aquat. Microb. Ecol.">
        <title>Gammaproteobacterial methanotrophs dominate.</title>
        <authorList>
            <person name="Rissanen A.J."/>
            <person name="Saarenheimo J."/>
            <person name="Tiirola M."/>
            <person name="Peura S."/>
            <person name="Aalto S.L."/>
            <person name="Karvinen A."/>
            <person name="Nykanen H."/>
        </authorList>
    </citation>
    <scope>NUCLEOTIDE SEQUENCE [LARGE SCALE GENOMIC DNA]</scope>
    <source>
        <strain evidence="18">AMbin10</strain>
    </source>
</reference>
<evidence type="ECO:0000256" key="13">
    <source>
        <dbReference type="PROSITE-ProRule" id="PRU00169"/>
    </source>
</evidence>
<dbReference type="InterPro" id="IPR005467">
    <property type="entry name" value="His_kinase_dom"/>
</dbReference>
<name>A0A2W4Q9E4_9GAMM</name>
<accession>A0A2W4Q9E4</accession>
<dbReference type="GO" id="GO:0005886">
    <property type="term" value="C:plasma membrane"/>
    <property type="evidence" value="ECO:0007669"/>
    <property type="project" value="UniProtKB-SubCell"/>
</dbReference>
<keyword evidence="14" id="KW-0812">Transmembrane</keyword>
<dbReference type="Gene3D" id="1.20.120.160">
    <property type="entry name" value="HPT domain"/>
    <property type="match status" value="1"/>
</dbReference>
<evidence type="ECO:0000256" key="10">
    <source>
        <dbReference type="ARBA" id="ARBA00023136"/>
    </source>
</evidence>
<dbReference type="CDD" id="cd16922">
    <property type="entry name" value="HATPase_EvgS-ArcB-TorS-like"/>
    <property type="match status" value="1"/>
</dbReference>
<dbReference type="InterPro" id="IPR003661">
    <property type="entry name" value="HisK_dim/P_dom"/>
</dbReference>
<keyword evidence="7" id="KW-0418">Kinase</keyword>
<evidence type="ECO:0000256" key="2">
    <source>
        <dbReference type="ARBA" id="ARBA00004370"/>
    </source>
</evidence>
<evidence type="ECO:0000256" key="6">
    <source>
        <dbReference type="ARBA" id="ARBA00022741"/>
    </source>
</evidence>
<feature type="transmembrane region" description="Helical" evidence="14">
    <location>
        <begin position="23"/>
        <end position="45"/>
    </location>
</feature>
<dbReference type="InterPro" id="IPR011006">
    <property type="entry name" value="CheY-like_superfamily"/>
</dbReference>
<feature type="modified residue" description="4-aspartylphosphate" evidence="13">
    <location>
        <position position="582"/>
    </location>
</feature>
<feature type="domain" description="HPt" evidence="17">
    <location>
        <begin position="694"/>
        <end position="788"/>
    </location>
</feature>
<evidence type="ECO:0000256" key="12">
    <source>
        <dbReference type="PROSITE-ProRule" id="PRU00110"/>
    </source>
</evidence>
<keyword evidence="14" id="KW-1133">Transmembrane helix</keyword>
<evidence type="ECO:0000256" key="4">
    <source>
        <dbReference type="ARBA" id="ARBA00022553"/>
    </source>
</evidence>
<comment type="subcellular location">
    <subcellularLocation>
        <location evidence="2">Membrane</location>
    </subcellularLocation>
</comment>
<dbReference type="InterPro" id="IPR036890">
    <property type="entry name" value="HATPase_C_sf"/>
</dbReference>
<dbReference type="Pfam" id="PF00512">
    <property type="entry name" value="HisKA"/>
    <property type="match status" value="1"/>
</dbReference>
<evidence type="ECO:0000256" key="11">
    <source>
        <dbReference type="ARBA" id="ARBA00023306"/>
    </source>
</evidence>
<feature type="domain" description="Response regulatory" evidence="16">
    <location>
        <begin position="533"/>
        <end position="649"/>
    </location>
</feature>
<dbReference type="InterPro" id="IPR004358">
    <property type="entry name" value="Sig_transdc_His_kin-like_C"/>
</dbReference>
<dbReference type="PROSITE" id="PS50110">
    <property type="entry name" value="RESPONSE_REGULATORY"/>
    <property type="match status" value="1"/>
</dbReference>
<dbReference type="Gene3D" id="3.30.565.10">
    <property type="entry name" value="Histidine kinase-like ATPase, C-terminal domain"/>
    <property type="match status" value="1"/>
</dbReference>
<dbReference type="Gene3D" id="3.40.50.2300">
    <property type="match status" value="1"/>
</dbReference>
<dbReference type="SMART" id="SM00388">
    <property type="entry name" value="HisKA"/>
    <property type="match status" value="1"/>
</dbReference>
<dbReference type="PRINTS" id="PR00344">
    <property type="entry name" value="BCTRLSENSOR"/>
</dbReference>
<dbReference type="SUPFAM" id="SSF52172">
    <property type="entry name" value="CheY-like"/>
    <property type="match status" value="1"/>
</dbReference>
<dbReference type="PANTHER" id="PTHR45339:SF5">
    <property type="entry name" value="HISTIDINE KINASE"/>
    <property type="match status" value="1"/>
</dbReference>
<keyword evidence="4 13" id="KW-0597">Phosphoprotein</keyword>
<keyword evidence="9" id="KW-0902">Two-component regulatory system</keyword>
<evidence type="ECO:0000259" key="16">
    <source>
        <dbReference type="PROSITE" id="PS50110"/>
    </source>
</evidence>
<evidence type="ECO:0000259" key="17">
    <source>
        <dbReference type="PROSITE" id="PS50894"/>
    </source>
</evidence>
<dbReference type="PROSITE" id="PS50109">
    <property type="entry name" value="HIS_KIN"/>
    <property type="match status" value="1"/>
</dbReference>
<evidence type="ECO:0000256" key="7">
    <source>
        <dbReference type="ARBA" id="ARBA00022777"/>
    </source>
</evidence>
<evidence type="ECO:0000256" key="1">
    <source>
        <dbReference type="ARBA" id="ARBA00000085"/>
    </source>
</evidence>
<dbReference type="Pfam" id="PF00072">
    <property type="entry name" value="Response_reg"/>
    <property type="match status" value="1"/>
</dbReference>
<dbReference type="FunFam" id="3.30.565.10:FF:000010">
    <property type="entry name" value="Sensor histidine kinase RcsC"/>
    <property type="match status" value="1"/>
</dbReference>
<evidence type="ECO:0000313" key="18">
    <source>
        <dbReference type="EMBL" id="PZN68883.1"/>
    </source>
</evidence>
<dbReference type="Pfam" id="PF02518">
    <property type="entry name" value="HATPase_c"/>
    <property type="match status" value="1"/>
</dbReference>
<feature type="modified residue" description="Phosphohistidine" evidence="12">
    <location>
        <position position="733"/>
    </location>
</feature>
<dbReference type="GO" id="GO:0005524">
    <property type="term" value="F:ATP binding"/>
    <property type="evidence" value="ECO:0007669"/>
    <property type="project" value="UniProtKB-KW"/>
</dbReference>
<keyword evidence="11" id="KW-0131">Cell cycle</keyword>
<comment type="catalytic activity">
    <reaction evidence="1">
        <text>ATP + protein L-histidine = ADP + protein N-phospho-L-histidine.</text>
        <dbReference type="EC" id="2.7.13.3"/>
    </reaction>
</comment>
<evidence type="ECO:0000256" key="8">
    <source>
        <dbReference type="ARBA" id="ARBA00022840"/>
    </source>
</evidence>
<dbReference type="SMART" id="SM00448">
    <property type="entry name" value="REC"/>
    <property type="match status" value="1"/>
</dbReference>
<dbReference type="Gene3D" id="1.10.287.130">
    <property type="match status" value="1"/>
</dbReference>
<keyword evidence="5" id="KW-0808">Transferase</keyword>
<protein>
    <recommendedName>
        <fullName evidence="3">histidine kinase</fullName>
        <ecNumber evidence="3">2.7.13.3</ecNumber>
    </recommendedName>
</protein>
<dbReference type="InterPro" id="IPR001789">
    <property type="entry name" value="Sig_transdc_resp-reg_receiver"/>
</dbReference>
<proteinExistence type="predicted"/>
<feature type="transmembrane region" description="Helical" evidence="14">
    <location>
        <begin position="150"/>
        <end position="173"/>
    </location>
</feature>
<keyword evidence="10 14" id="KW-0472">Membrane</keyword>
<dbReference type="EMBL" id="QJPH01000592">
    <property type="protein sequence ID" value="PZN68883.1"/>
    <property type="molecule type" value="Genomic_DNA"/>
</dbReference>
<comment type="caution">
    <text evidence="18">The sequence shown here is derived from an EMBL/GenBank/DDBJ whole genome shotgun (WGS) entry which is preliminary data.</text>
</comment>
<organism evidence="18 19">
    <name type="scientific">Candidatus Methylumidiphilus alinenensis</name>
    <dbReference type="NCBI Taxonomy" id="2202197"/>
    <lineage>
        <taxon>Bacteria</taxon>
        <taxon>Pseudomonadati</taxon>
        <taxon>Pseudomonadota</taxon>
        <taxon>Gammaproteobacteria</taxon>
        <taxon>Methylococcales</taxon>
        <taxon>Candidatus Methylumidiphilus</taxon>
    </lineage>
</organism>
<dbReference type="SUPFAM" id="SSF47384">
    <property type="entry name" value="Homodimeric domain of signal transducing histidine kinase"/>
    <property type="match status" value="1"/>
</dbReference>
<dbReference type="SUPFAM" id="SSF47226">
    <property type="entry name" value="Histidine-containing phosphotransfer domain, HPT domain"/>
    <property type="match status" value="1"/>
</dbReference>
<dbReference type="SMART" id="SM00387">
    <property type="entry name" value="HATPase_c"/>
    <property type="match status" value="1"/>
</dbReference>
<dbReference type="PROSITE" id="PS50894">
    <property type="entry name" value="HPT"/>
    <property type="match status" value="1"/>
</dbReference>
<dbReference type="CDD" id="cd00082">
    <property type="entry name" value="HisKA"/>
    <property type="match status" value="1"/>
</dbReference>
<evidence type="ECO:0000256" key="5">
    <source>
        <dbReference type="ARBA" id="ARBA00022679"/>
    </source>
</evidence>
<evidence type="ECO:0000256" key="14">
    <source>
        <dbReference type="SAM" id="Phobius"/>
    </source>
</evidence>
<evidence type="ECO:0000256" key="9">
    <source>
        <dbReference type="ARBA" id="ARBA00023012"/>
    </source>
</evidence>